<dbReference type="AlphaFoldDB" id="A0A151SRL5"/>
<dbReference type="OMA" id="HAFATHK"/>
<dbReference type="PANTHER" id="PTHR11439">
    <property type="entry name" value="GAG-POL-RELATED RETROTRANSPOSON"/>
    <property type="match status" value="1"/>
</dbReference>
<dbReference type="EMBL" id="CM003613">
    <property type="protein sequence ID" value="KYP57466.1"/>
    <property type="molecule type" value="Genomic_DNA"/>
</dbReference>
<dbReference type="PANTHER" id="PTHR11439:SF442">
    <property type="entry name" value="CYSTEINE-RICH RLK (RECEPTOR-LIKE PROTEIN KINASE) 8"/>
    <property type="match status" value="1"/>
</dbReference>
<dbReference type="CDD" id="cd09272">
    <property type="entry name" value="RNase_HI_RT_Ty1"/>
    <property type="match status" value="1"/>
</dbReference>
<evidence type="ECO:0000313" key="3">
    <source>
        <dbReference type="Proteomes" id="UP000075243"/>
    </source>
</evidence>
<name>A0A151SRL5_CAJCA</name>
<dbReference type="InterPro" id="IPR043502">
    <property type="entry name" value="DNA/RNA_pol_sf"/>
</dbReference>
<dbReference type="Gramene" id="C.cajan_03650.t">
    <property type="protein sequence ID" value="C.cajan_03650.t"/>
    <property type="gene ID" value="C.cajan_03650"/>
</dbReference>
<gene>
    <name evidence="2" type="ORF">KK1_003730</name>
</gene>
<dbReference type="InterPro" id="IPR013103">
    <property type="entry name" value="RVT_2"/>
</dbReference>
<dbReference type="Pfam" id="PF07727">
    <property type="entry name" value="RVT_2"/>
    <property type="match status" value="1"/>
</dbReference>
<sequence length="252" mass="28989">MNDILLVQIYVDDIIFGATNDYLCKEFSSDMQSEFEMSMMGELNFFLGLQIRQTKNGIFINQSKYCKELLKRGMIGSLLYLSASRPDIMFSVCLCARYQSNPKESHLSAVKRIMRYLLGTQNLVSWHSKKQNSVALSTAEAEYIAAGSCCAQILWMKQQLSDYGLLLDHIPIKCDNTSAINLSKNPVLHSRTKHIEIRHHFLRDHVQKGDCVLEFVETKSQLADIFTKPLPKENFFSIRQELEILDYSHITF</sequence>
<keyword evidence="3" id="KW-1185">Reference proteome</keyword>
<evidence type="ECO:0000259" key="1">
    <source>
        <dbReference type="Pfam" id="PF07727"/>
    </source>
</evidence>
<protein>
    <submittedName>
        <fullName evidence="2">Copia protein</fullName>
    </submittedName>
</protein>
<dbReference type="SUPFAM" id="SSF56672">
    <property type="entry name" value="DNA/RNA polymerases"/>
    <property type="match status" value="1"/>
</dbReference>
<proteinExistence type="predicted"/>
<reference evidence="2 3" key="1">
    <citation type="journal article" date="2012" name="Nat. Biotechnol.">
        <title>Draft genome sequence of pigeonpea (Cajanus cajan), an orphan legume crop of resource-poor farmers.</title>
        <authorList>
            <person name="Varshney R.K."/>
            <person name="Chen W."/>
            <person name="Li Y."/>
            <person name="Bharti A.K."/>
            <person name="Saxena R.K."/>
            <person name="Schlueter J.A."/>
            <person name="Donoghue M.T."/>
            <person name="Azam S."/>
            <person name="Fan G."/>
            <person name="Whaley A.M."/>
            <person name="Farmer A.D."/>
            <person name="Sheridan J."/>
            <person name="Iwata A."/>
            <person name="Tuteja R."/>
            <person name="Penmetsa R.V."/>
            <person name="Wu W."/>
            <person name="Upadhyaya H.D."/>
            <person name="Yang S.P."/>
            <person name="Shah T."/>
            <person name="Saxena K.B."/>
            <person name="Michael T."/>
            <person name="McCombie W.R."/>
            <person name="Yang B."/>
            <person name="Zhang G."/>
            <person name="Yang H."/>
            <person name="Wang J."/>
            <person name="Spillane C."/>
            <person name="Cook D.R."/>
            <person name="May G.D."/>
            <person name="Xu X."/>
            <person name="Jackson S.A."/>
        </authorList>
    </citation>
    <scope>NUCLEOTIDE SEQUENCE [LARGE SCALE GENOMIC DNA]</scope>
    <source>
        <strain evidence="3">cv. Asha</strain>
    </source>
</reference>
<feature type="domain" description="Reverse transcriptase Ty1/copia-type" evidence="1">
    <location>
        <begin position="5"/>
        <end position="72"/>
    </location>
</feature>
<dbReference type="STRING" id="3821.A0A151SRL5"/>
<accession>A0A151SRL5</accession>
<evidence type="ECO:0000313" key="2">
    <source>
        <dbReference type="EMBL" id="KYP57466.1"/>
    </source>
</evidence>
<organism evidence="2 3">
    <name type="scientific">Cajanus cajan</name>
    <name type="common">Pigeon pea</name>
    <name type="synonym">Cajanus indicus</name>
    <dbReference type="NCBI Taxonomy" id="3821"/>
    <lineage>
        <taxon>Eukaryota</taxon>
        <taxon>Viridiplantae</taxon>
        <taxon>Streptophyta</taxon>
        <taxon>Embryophyta</taxon>
        <taxon>Tracheophyta</taxon>
        <taxon>Spermatophyta</taxon>
        <taxon>Magnoliopsida</taxon>
        <taxon>eudicotyledons</taxon>
        <taxon>Gunneridae</taxon>
        <taxon>Pentapetalae</taxon>
        <taxon>rosids</taxon>
        <taxon>fabids</taxon>
        <taxon>Fabales</taxon>
        <taxon>Fabaceae</taxon>
        <taxon>Papilionoideae</taxon>
        <taxon>50 kb inversion clade</taxon>
        <taxon>NPAAA clade</taxon>
        <taxon>indigoferoid/millettioid clade</taxon>
        <taxon>Phaseoleae</taxon>
        <taxon>Cajanus</taxon>
    </lineage>
</organism>
<dbReference type="Proteomes" id="UP000075243">
    <property type="component" value="Chromosome 11"/>
</dbReference>